<reference evidence="2 4" key="1">
    <citation type="journal article" date="2019" name="Sci. Rep.">
        <title>Orb-weaving spider Araneus ventricosus genome elucidates the spidroin gene catalogue.</title>
        <authorList>
            <person name="Kono N."/>
            <person name="Nakamura H."/>
            <person name="Ohtoshi R."/>
            <person name="Moran D.A.P."/>
            <person name="Shinohara A."/>
            <person name="Yoshida Y."/>
            <person name="Fujiwara M."/>
            <person name="Mori M."/>
            <person name="Tomita M."/>
            <person name="Arakawa K."/>
        </authorList>
    </citation>
    <scope>NUCLEOTIDE SEQUENCE [LARGE SCALE GENOMIC DNA]</scope>
</reference>
<sequence>NTNEEKKESSASDSRIQKILTEKLKQRQDKTGQNPNPNRPWGPQLEQPTTRLAHHKRIQKVTENDSRYRRPRPHSAKTLREPRWRRNNPVAKFEFKN</sequence>
<dbReference type="EMBL" id="BGPR01190105">
    <property type="protein sequence ID" value="GBM88829.1"/>
    <property type="molecule type" value="Genomic_DNA"/>
</dbReference>
<dbReference type="AlphaFoldDB" id="A0A4Y2JH85"/>
<feature type="region of interest" description="Disordered" evidence="1">
    <location>
        <begin position="21"/>
        <end position="97"/>
    </location>
</feature>
<evidence type="ECO:0000313" key="3">
    <source>
        <dbReference type="EMBL" id="GBM88895.1"/>
    </source>
</evidence>
<feature type="compositionally biased region" description="Basic and acidic residues" evidence="1">
    <location>
        <begin position="21"/>
        <end position="30"/>
    </location>
</feature>
<comment type="caution">
    <text evidence="2">The sequence shown here is derived from an EMBL/GenBank/DDBJ whole genome shotgun (WGS) entry which is preliminary data.</text>
</comment>
<evidence type="ECO:0000313" key="4">
    <source>
        <dbReference type="Proteomes" id="UP000499080"/>
    </source>
</evidence>
<keyword evidence="4" id="KW-1185">Reference proteome</keyword>
<evidence type="ECO:0000313" key="2">
    <source>
        <dbReference type="EMBL" id="GBM88829.1"/>
    </source>
</evidence>
<feature type="non-terminal residue" evidence="2">
    <location>
        <position position="1"/>
    </location>
</feature>
<protein>
    <submittedName>
        <fullName evidence="2">Uncharacterized protein</fullName>
    </submittedName>
</protein>
<dbReference type="Proteomes" id="UP000499080">
    <property type="component" value="Unassembled WGS sequence"/>
</dbReference>
<proteinExistence type="predicted"/>
<gene>
    <name evidence="3" type="ORF">AVEN_118239_1</name>
    <name evidence="2" type="ORF">AVEN_22172_1</name>
</gene>
<evidence type="ECO:0000256" key="1">
    <source>
        <dbReference type="SAM" id="MobiDB-lite"/>
    </source>
</evidence>
<organism evidence="2 4">
    <name type="scientific">Araneus ventricosus</name>
    <name type="common">Orbweaver spider</name>
    <name type="synonym">Epeira ventricosa</name>
    <dbReference type="NCBI Taxonomy" id="182803"/>
    <lineage>
        <taxon>Eukaryota</taxon>
        <taxon>Metazoa</taxon>
        <taxon>Ecdysozoa</taxon>
        <taxon>Arthropoda</taxon>
        <taxon>Chelicerata</taxon>
        <taxon>Arachnida</taxon>
        <taxon>Araneae</taxon>
        <taxon>Araneomorphae</taxon>
        <taxon>Entelegynae</taxon>
        <taxon>Araneoidea</taxon>
        <taxon>Araneidae</taxon>
        <taxon>Araneus</taxon>
    </lineage>
</organism>
<dbReference type="EMBL" id="BGPR01190126">
    <property type="protein sequence ID" value="GBM88895.1"/>
    <property type="molecule type" value="Genomic_DNA"/>
</dbReference>
<accession>A0A4Y2JH85</accession>
<name>A0A4Y2JH85_ARAVE</name>